<dbReference type="EMBL" id="BJOV01000005">
    <property type="protein sequence ID" value="GEE02012.1"/>
    <property type="molecule type" value="Genomic_DNA"/>
</dbReference>
<proteinExistence type="predicted"/>
<sequence length="179" mass="18273">MVLIVVAGRTAPNRAVRFGGEVACLDERGRRDVAALVVPDHGSTRMGPARIGPETSVRETAALLGIEGLVDPALESLDVGRWRGLTPEEVPQAELAEWFADPASCPHGGESVVEFVDRIVASAPEADGVVVVASPVAQALIAGTASGFFAVDVVPASVVTTASARLGGPICPGVAASRD</sequence>
<dbReference type="AlphaFoldDB" id="A0A7I9V9U2"/>
<name>A0A7I9V9U2_9ACTN</name>
<dbReference type="Gene3D" id="3.40.50.1240">
    <property type="entry name" value="Phosphoglycerate mutase-like"/>
    <property type="match status" value="1"/>
</dbReference>
<dbReference type="SUPFAM" id="SSF53254">
    <property type="entry name" value="Phosphoglycerate mutase-like"/>
    <property type="match status" value="1"/>
</dbReference>
<dbReference type="Pfam" id="PF00300">
    <property type="entry name" value="His_Phos_1"/>
    <property type="match status" value="1"/>
</dbReference>
<keyword evidence="2" id="KW-1185">Reference proteome</keyword>
<accession>A0A7I9V9U2</accession>
<dbReference type="InterPro" id="IPR013078">
    <property type="entry name" value="His_Pase_superF_clade-1"/>
</dbReference>
<dbReference type="InterPro" id="IPR029033">
    <property type="entry name" value="His_PPase_superfam"/>
</dbReference>
<evidence type="ECO:0000313" key="2">
    <source>
        <dbReference type="Proteomes" id="UP000444960"/>
    </source>
</evidence>
<reference evidence="2" key="1">
    <citation type="submission" date="2019-06" db="EMBL/GenBank/DDBJ databases">
        <title>Gordonia isolated from sludge of a wastewater treatment plant.</title>
        <authorList>
            <person name="Tamura T."/>
            <person name="Aoyama K."/>
            <person name="Kang Y."/>
            <person name="Saito S."/>
            <person name="Akiyama N."/>
            <person name="Yazawa K."/>
            <person name="Gonoi T."/>
            <person name="Mikami Y."/>
        </authorList>
    </citation>
    <scope>NUCLEOTIDE SEQUENCE [LARGE SCALE GENOMIC DNA]</scope>
    <source>
        <strain evidence="2">NBRC 107696</strain>
    </source>
</reference>
<evidence type="ECO:0008006" key="3">
    <source>
        <dbReference type="Google" id="ProtNLM"/>
    </source>
</evidence>
<gene>
    <name evidence="1" type="ORF">nbrc107696_24580</name>
</gene>
<protein>
    <recommendedName>
        <fullName evidence="3">Phosphoglycerate mutase</fullName>
    </recommendedName>
</protein>
<dbReference type="Proteomes" id="UP000444960">
    <property type="component" value="Unassembled WGS sequence"/>
</dbReference>
<organism evidence="1 2">
    <name type="scientific">Gordonia spumicola</name>
    <dbReference type="NCBI Taxonomy" id="589161"/>
    <lineage>
        <taxon>Bacteria</taxon>
        <taxon>Bacillati</taxon>
        <taxon>Actinomycetota</taxon>
        <taxon>Actinomycetes</taxon>
        <taxon>Mycobacteriales</taxon>
        <taxon>Gordoniaceae</taxon>
        <taxon>Gordonia</taxon>
    </lineage>
</organism>
<evidence type="ECO:0000313" key="1">
    <source>
        <dbReference type="EMBL" id="GEE02012.1"/>
    </source>
</evidence>
<dbReference type="RefSeq" id="WP_308469555.1">
    <property type="nucleotide sequence ID" value="NZ_BJOV01000005.1"/>
</dbReference>
<comment type="caution">
    <text evidence="1">The sequence shown here is derived from an EMBL/GenBank/DDBJ whole genome shotgun (WGS) entry which is preliminary data.</text>
</comment>